<evidence type="ECO:0000313" key="4">
    <source>
        <dbReference type="EMBL" id="OCL06397.1"/>
    </source>
</evidence>
<dbReference type="Pfam" id="PF25053">
    <property type="entry name" value="DUF7791"/>
    <property type="match status" value="1"/>
</dbReference>
<organism evidence="4 5">
    <name type="scientific">Glonium stellatum</name>
    <dbReference type="NCBI Taxonomy" id="574774"/>
    <lineage>
        <taxon>Eukaryota</taxon>
        <taxon>Fungi</taxon>
        <taxon>Dikarya</taxon>
        <taxon>Ascomycota</taxon>
        <taxon>Pezizomycotina</taxon>
        <taxon>Dothideomycetes</taxon>
        <taxon>Pleosporomycetidae</taxon>
        <taxon>Gloniales</taxon>
        <taxon>Gloniaceae</taxon>
        <taxon>Glonium</taxon>
    </lineage>
</organism>
<evidence type="ECO:0000256" key="1">
    <source>
        <dbReference type="ARBA" id="ARBA00022737"/>
    </source>
</evidence>
<gene>
    <name evidence="4" type="ORF">AOQ84DRAFT_390221</name>
</gene>
<accession>A0A8E2EWV2</accession>
<evidence type="ECO:0000259" key="2">
    <source>
        <dbReference type="Pfam" id="PF24883"/>
    </source>
</evidence>
<evidence type="ECO:0000259" key="3">
    <source>
        <dbReference type="Pfam" id="PF25053"/>
    </source>
</evidence>
<dbReference type="InterPro" id="IPR056884">
    <property type="entry name" value="NPHP3-like_N"/>
</dbReference>
<feature type="domain" description="DUF7791" evidence="3">
    <location>
        <begin position="546"/>
        <end position="697"/>
    </location>
</feature>
<dbReference type="OrthoDB" id="443402at2759"/>
<keyword evidence="1" id="KW-0677">Repeat</keyword>
<protein>
    <recommendedName>
        <fullName evidence="6">NACHT domain-containing protein</fullName>
    </recommendedName>
</protein>
<dbReference type="Gene3D" id="3.40.50.300">
    <property type="entry name" value="P-loop containing nucleotide triphosphate hydrolases"/>
    <property type="match status" value="1"/>
</dbReference>
<reference evidence="4 5" key="1">
    <citation type="journal article" date="2016" name="Nat. Commun.">
        <title>Ectomycorrhizal ecology is imprinted in the genome of the dominant symbiotic fungus Cenococcum geophilum.</title>
        <authorList>
            <consortium name="DOE Joint Genome Institute"/>
            <person name="Peter M."/>
            <person name="Kohler A."/>
            <person name="Ohm R.A."/>
            <person name="Kuo A."/>
            <person name="Krutzmann J."/>
            <person name="Morin E."/>
            <person name="Arend M."/>
            <person name="Barry K.W."/>
            <person name="Binder M."/>
            <person name="Choi C."/>
            <person name="Clum A."/>
            <person name="Copeland A."/>
            <person name="Grisel N."/>
            <person name="Haridas S."/>
            <person name="Kipfer T."/>
            <person name="LaButti K."/>
            <person name="Lindquist E."/>
            <person name="Lipzen A."/>
            <person name="Maire R."/>
            <person name="Meier B."/>
            <person name="Mihaltcheva S."/>
            <person name="Molinier V."/>
            <person name="Murat C."/>
            <person name="Poggeler S."/>
            <person name="Quandt C.A."/>
            <person name="Sperisen C."/>
            <person name="Tritt A."/>
            <person name="Tisserant E."/>
            <person name="Crous P.W."/>
            <person name="Henrissat B."/>
            <person name="Nehls U."/>
            <person name="Egli S."/>
            <person name="Spatafora J.W."/>
            <person name="Grigoriev I.V."/>
            <person name="Martin F.M."/>
        </authorList>
    </citation>
    <scope>NUCLEOTIDE SEQUENCE [LARGE SCALE GENOMIC DNA]</scope>
    <source>
        <strain evidence="4 5">CBS 207.34</strain>
    </source>
</reference>
<dbReference type="Proteomes" id="UP000250140">
    <property type="component" value="Unassembled WGS sequence"/>
</dbReference>
<dbReference type="EMBL" id="KV750078">
    <property type="protein sequence ID" value="OCL06397.1"/>
    <property type="molecule type" value="Genomic_DNA"/>
</dbReference>
<sequence>MDPLSALGLAGNIVQFVDFSCKIVTAGSDIYNSASGMTAKHEQLEKATQRLYDLTRNLDESRKHIVASRRLTPADTAQGVILQDCQNIASELLAALSSLKSQGRLGKLESLRQALINLWSQGRIEEMDKRLERLRQLLVTNILISMQEQVEEVSADRIAKDKLLRSMHGINKGLGETFLDHVQESRRWRAELITAFRQGNWRSQPRDGVNHAPVQPIAVAETERARELRKSILRRLQFHGMDDRHLRISDAHKKTFEWIYDPPSTNAKPWANFKQWLECESNFYWVTGKPGAGKSTLVKHIYKDQRTFQSLEVWSADLPLITGAFFFWISGTAMQCSRSGLLRSLLHQILKKCPVLISHIFPTRWDIDYLFGEEQDPFSWPELLTALRLLPQVVEGRARLCLFIDGLDEFDGDHAELLENMSVLKNCPHIKVCVSSRPWNVFEDAFAQGPSLRVQELTLTDMMLFINNNFYDNAQFLDLEKREPEYAKKLLQEVATKASGVFLWVRLVVHSLLDGMKNGDRVLDLQRRLDLLPADIKELYQRMFDSIDPFYFEHASQLFQIIRAADEPPSLLCMSLADEDPDFVFRAENKALAEDEISSRFDNMKRRLNSRCKGLLEVGSSPQGVSDDQLALRANTSQSGVPVPEDALTVQYLHRTVRDFLYQDVVWVQLLRASNSFDPYLSLCRSYILQIKTSNPKSMPKNRISVLVTICFLYASKLHKSSRKAVVPLFDELERALTNLPKCGGQTYTYIHFSQSGIAAGYHIVTHTDCDMQMTMMSFAILFGLDSYVQIQLDRGYLAKANARHRSPLLDVFSLGNAAHIWNGGVRRILDAHQPSPSLSSLELLFKYGANPNQKMSKNCTVWTYLINLTFYFAGPVIGGWLDIIDLFVHHGADPMVEDCRKLLSRDCLFPERLNKLRSLLRKRRWQVRLRVYSCPLSAESVLIDFDGIPILPQIIGLLENHFPVNLRGYPRP</sequence>
<keyword evidence="5" id="KW-1185">Reference proteome</keyword>
<name>A0A8E2EWV2_9PEZI</name>
<dbReference type="InterPro" id="IPR056693">
    <property type="entry name" value="DUF7791"/>
</dbReference>
<dbReference type="AlphaFoldDB" id="A0A8E2EWV2"/>
<dbReference type="SUPFAM" id="SSF52540">
    <property type="entry name" value="P-loop containing nucleoside triphosphate hydrolases"/>
    <property type="match status" value="1"/>
</dbReference>
<dbReference type="PANTHER" id="PTHR10039:SF5">
    <property type="entry name" value="NACHT DOMAIN-CONTAINING PROTEIN"/>
    <property type="match status" value="1"/>
</dbReference>
<dbReference type="PANTHER" id="PTHR10039">
    <property type="entry name" value="AMELOGENIN"/>
    <property type="match status" value="1"/>
</dbReference>
<dbReference type="InterPro" id="IPR036770">
    <property type="entry name" value="Ankyrin_rpt-contain_sf"/>
</dbReference>
<evidence type="ECO:0008006" key="6">
    <source>
        <dbReference type="Google" id="ProtNLM"/>
    </source>
</evidence>
<proteinExistence type="predicted"/>
<feature type="domain" description="Nephrocystin 3-like N-terminal" evidence="2">
    <location>
        <begin position="272"/>
        <end position="437"/>
    </location>
</feature>
<dbReference type="Gene3D" id="1.25.40.20">
    <property type="entry name" value="Ankyrin repeat-containing domain"/>
    <property type="match status" value="1"/>
</dbReference>
<dbReference type="InterPro" id="IPR027417">
    <property type="entry name" value="P-loop_NTPase"/>
</dbReference>
<dbReference type="Pfam" id="PF24883">
    <property type="entry name" value="NPHP3_N"/>
    <property type="match status" value="1"/>
</dbReference>
<evidence type="ECO:0000313" key="5">
    <source>
        <dbReference type="Proteomes" id="UP000250140"/>
    </source>
</evidence>